<protein>
    <recommendedName>
        <fullName evidence="3">XRE family transcriptional regulator</fullName>
    </recommendedName>
</protein>
<proteinExistence type="predicted"/>
<evidence type="ECO:0000313" key="2">
    <source>
        <dbReference type="Proteomes" id="UP000247781"/>
    </source>
</evidence>
<comment type="caution">
    <text evidence="1">The sequence shown here is derived from an EMBL/GenBank/DDBJ whole genome shotgun (WGS) entry which is preliminary data.</text>
</comment>
<gene>
    <name evidence="1" type="ORF">C8E89_11136</name>
</gene>
<accession>A0A318HEG9</accession>
<dbReference type="AlphaFoldDB" id="A0A318HEG9"/>
<dbReference type="EMBL" id="QJJU01000011">
    <property type="protein sequence ID" value="PXX07252.1"/>
    <property type="molecule type" value="Genomic_DNA"/>
</dbReference>
<evidence type="ECO:0008006" key="3">
    <source>
        <dbReference type="Google" id="ProtNLM"/>
    </source>
</evidence>
<evidence type="ECO:0000313" key="1">
    <source>
        <dbReference type="EMBL" id="PXX07252.1"/>
    </source>
</evidence>
<sequence length="400" mass="43885">MADADLSRPTAAQRLRTARRGWGWSQNDLAAEVEKVRILQNHRPSDRETLRRQIVEIEKSGKAGPMWRSLLAHALQADEDHLFGLRVDVSLPRPLLLEMSVDTDVVDVLLAQRAAHIQAEHIFGPAHARDLVDRDLVTIEQLIHVAPAALRDDVRRAAGRIAEVGGWIAQDSGDYANAAQLTIRAADHLRAAEPALRAMILMRRSNIVVREDPELAVDLTADAAQLIRGQSVGRLAASIARQQALAALANHDRVAFRKHAAHALDLADIDPIPDDHAVYASGAYVAAEIAAGYLATGHTDKAAELLLRHDGRWPAAQRCDSAVAATRLLRAFISQGDYHGAAQHLPAAVRAYQAAPSDRARHELRTCRKIVRDRARSTKSLPLHTLRVRINAVLQEDTTP</sequence>
<organism evidence="1 2">
    <name type="scientific">Mycolicibacterium moriokaense</name>
    <dbReference type="NCBI Taxonomy" id="39691"/>
    <lineage>
        <taxon>Bacteria</taxon>
        <taxon>Bacillati</taxon>
        <taxon>Actinomycetota</taxon>
        <taxon>Actinomycetes</taxon>
        <taxon>Mycobacteriales</taxon>
        <taxon>Mycobacteriaceae</taxon>
        <taxon>Mycolicibacterium</taxon>
    </lineage>
</organism>
<reference evidence="2" key="1">
    <citation type="submission" date="2018-05" db="EMBL/GenBank/DDBJ databases">
        <authorList>
            <person name="Deangelis K."/>
            <person name="Huntemann M."/>
            <person name="Clum A."/>
            <person name="Pillay M."/>
            <person name="Palaniappan K."/>
            <person name="Varghese N."/>
            <person name="Mikhailova N."/>
            <person name="Stamatis D."/>
            <person name="Reddy T."/>
            <person name="Daum C."/>
            <person name="Shapiro N."/>
            <person name="Ivanova N."/>
            <person name="Kyrpides N."/>
            <person name="Woyke T."/>
        </authorList>
    </citation>
    <scope>NUCLEOTIDE SEQUENCE [LARGE SCALE GENOMIC DNA]</scope>
    <source>
        <strain evidence="2">GAS496</strain>
    </source>
</reference>
<name>A0A318HEG9_9MYCO</name>
<dbReference type="Proteomes" id="UP000247781">
    <property type="component" value="Unassembled WGS sequence"/>
</dbReference>
<dbReference type="RefSeq" id="WP_181428265.1">
    <property type="nucleotide sequence ID" value="NZ_QJJU01000011.1"/>
</dbReference>
<reference evidence="1 2" key="2">
    <citation type="submission" date="2018-06" db="EMBL/GenBank/DDBJ databases">
        <title>Sequencing of bacterial isolates from soil warming experiment in Harvard Forest, Massachusetts, USA.</title>
        <authorList>
            <person name="Deangelis K.PhD."/>
        </authorList>
    </citation>
    <scope>NUCLEOTIDE SEQUENCE [LARGE SCALE GENOMIC DNA]</scope>
    <source>
        <strain evidence="1 2">GAS496</strain>
    </source>
</reference>
<keyword evidence="2" id="KW-1185">Reference proteome</keyword>